<accession>A0A5C7SKL5</accession>
<comment type="caution">
    <text evidence="1">The sequence shown here is derived from an EMBL/GenBank/DDBJ whole genome shotgun (WGS) entry which is preliminary data.</text>
</comment>
<keyword evidence="1" id="KW-0547">Nucleotide-binding</keyword>
<dbReference type="AlphaFoldDB" id="A0A5C7SKL5"/>
<evidence type="ECO:0000313" key="2">
    <source>
        <dbReference type="Proteomes" id="UP000321192"/>
    </source>
</evidence>
<protein>
    <submittedName>
        <fullName evidence="1">ATP-binding protein</fullName>
    </submittedName>
</protein>
<reference evidence="1 2" key="1">
    <citation type="submission" date="2018-09" db="EMBL/GenBank/DDBJ databases">
        <title>Metagenome Assembled Genomes from an Advanced Water Purification Facility.</title>
        <authorList>
            <person name="Stamps B.W."/>
            <person name="Spear J.R."/>
        </authorList>
    </citation>
    <scope>NUCLEOTIDE SEQUENCE [LARGE SCALE GENOMIC DNA]</scope>
    <source>
        <strain evidence="1">Bin_27_1</strain>
    </source>
</reference>
<gene>
    <name evidence="1" type="ORF">E6Q80_11750</name>
</gene>
<proteinExistence type="predicted"/>
<organism evidence="1 2">
    <name type="scientific">Thauera aminoaromatica</name>
    <dbReference type="NCBI Taxonomy" id="164330"/>
    <lineage>
        <taxon>Bacteria</taxon>
        <taxon>Pseudomonadati</taxon>
        <taxon>Pseudomonadota</taxon>
        <taxon>Betaproteobacteria</taxon>
        <taxon>Rhodocyclales</taxon>
        <taxon>Zoogloeaceae</taxon>
        <taxon>Thauera</taxon>
    </lineage>
</organism>
<evidence type="ECO:0000313" key="1">
    <source>
        <dbReference type="EMBL" id="TXH84364.1"/>
    </source>
</evidence>
<dbReference type="EMBL" id="SSFD01000181">
    <property type="protein sequence ID" value="TXH84364.1"/>
    <property type="molecule type" value="Genomic_DNA"/>
</dbReference>
<dbReference type="SUPFAM" id="SSF52540">
    <property type="entry name" value="P-loop containing nucleoside triphosphate hydrolases"/>
    <property type="match status" value="1"/>
</dbReference>
<dbReference type="RefSeq" id="WP_276658782.1">
    <property type="nucleotide sequence ID" value="NZ_SSFD01000181.1"/>
</dbReference>
<sequence length="1041" mass="115649">MTNFTEFPQQRSDALAWLASAASDREADRSVAPYLDAAAVLSTFKLDSLQPVGLNDAAGRTEALIEMTNRCRAVGDPQLDTWQIQESFRHVALRRLGDRRAMRAARAANPTPAADPLQEGIDFLIKSENPPNLSDLSLDQLLGVERAARWLEGIITPLPSKADLAACIERERQLAPMRKVAGEGFVDRENYLSKLADYVGTLPSGTVWQGLRRGFKYVAYLINERPPLHLFGPGGIGKSALLARFILDHTNPRDNPHPLPFVYLDFDRAVLDPREPQTILEDSIRQLLIQFPFPFVGTELASLGDEARENVAQTEGVEFGKGRHYEGYENLVRRFCRLLEEIATRNDQPVLIMLDTLEEAEYQGRSALFVTWGLLADLLRRVDRLRIITAGRSALPPGLEREPVELVGLPIHAAEQFVIRRTEKQAGGPISIDDAREIVSIVGTVPLSLALAAHVVLNEGVAGLRDTVSRRRIFSRIKAEQQQGMLYRRILNHVRVHDPVLERVANPGLVLRRITPAIIEQVLAGPCGLDLQHDQHAQNLFDELGREVGLVDPYREPGALWHIPAVRRIMLPELLGILGELATLIHAAAARYYHGRPSAIERAEEIYHRLWLGEDAPELNKLWSPELQTHLRGAYEELKPRAKIWLGDKLGIELEEGLRAQASFEIWERQTEQRARTLMSSGFVSEALAALRERERSQAPSSLYVLEADALKLMGRLDEAQTTLEVGLSVAERAGDRGAMLPLVLRMVFLYEATGDLAHAWSRAVGAVRLAGELLDPLELLSSGAAVLRLARKLEVEGGSEDATRQLGLIVERRAHESFLQEIRSQLLALVENENVRAALRSRPALFAETAAELGRDNVGLLAEAISLLGIEPEDLVALGRHAQGSEAIVDSNQRDLLERLQRGVTSRGIGQTIAELVPLFPDFFRQRLNQSVEDSLRRTVSASPGTQSPTRVAGLSGQQLDALESVVARDFTHKEMELLTLDSFDVRLDEITDLAAPLRQQVHELFLYADGHGSLDRFVTRLGRSRPDDAEIQQLLGGML</sequence>
<keyword evidence="1" id="KW-0067">ATP-binding</keyword>
<name>A0A5C7SKL5_THASP</name>
<dbReference type="GO" id="GO:0005524">
    <property type="term" value="F:ATP binding"/>
    <property type="evidence" value="ECO:0007669"/>
    <property type="project" value="UniProtKB-KW"/>
</dbReference>
<dbReference type="Proteomes" id="UP000321192">
    <property type="component" value="Unassembled WGS sequence"/>
</dbReference>
<dbReference type="Gene3D" id="3.40.50.300">
    <property type="entry name" value="P-loop containing nucleotide triphosphate hydrolases"/>
    <property type="match status" value="1"/>
</dbReference>
<dbReference type="InterPro" id="IPR027417">
    <property type="entry name" value="P-loop_NTPase"/>
</dbReference>